<reference evidence="9" key="1">
    <citation type="submission" date="2016-10" db="EMBL/GenBank/DDBJ databases">
        <authorList>
            <person name="Varghese N."/>
            <person name="Submissions S."/>
        </authorList>
    </citation>
    <scope>NUCLEOTIDE SEQUENCE [LARGE SCALE GENOMIC DNA]</scope>
    <source>
        <strain evidence="9">LP51</strain>
    </source>
</reference>
<dbReference type="InterPro" id="IPR036097">
    <property type="entry name" value="HisK_dim/P_sf"/>
</dbReference>
<dbReference type="NCBIfam" id="TIGR00229">
    <property type="entry name" value="sensory_box"/>
    <property type="match status" value="2"/>
</dbReference>
<name>A0A1I2NTS0_9BACT</name>
<keyword evidence="5" id="KW-0418">Kinase</keyword>
<dbReference type="SUPFAM" id="SSF55874">
    <property type="entry name" value="ATPase domain of HSP90 chaperone/DNA topoisomerase II/histidine kinase"/>
    <property type="match status" value="1"/>
</dbReference>
<dbReference type="InterPro" id="IPR035965">
    <property type="entry name" value="PAS-like_dom_sf"/>
</dbReference>
<dbReference type="Pfam" id="PF00512">
    <property type="entry name" value="HisKA"/>
    <property type="match status" value="1"/>
</dbReference>
<dbReference type="SUPFAM" id="SSF47384">
    <property type="entry name" value="Homodimeric domain of signal transducing histidine kinase"/>
    <property type="match status" value="1"/>
</dbReference>
<evidence type="ECO:0000259" key="7">
    <source>
        <dbReference type="PROSITE" id="PS50112"/>
    </source>
</evidence>
<dbReference type="PROSITE" id="PS50112">
    <property type="entry name" value="PAS"/>
    <property type="match status" value="2"/>
</dbReference>
<keyword evidence="4" id="KW-0808">Transferase</keyword>
<dbReference type="InterPro" id="IPR052162">
    <property type="entry name" value="Sensor_kinase/Photoreceptor"/>
</dbReference>
<evidence type="ECO:0000256" key="5">
    <source>
        <dbReference type="ARBA" id="ARBA00022777"/>
    </source>
</evidence>
<dbReference type="CDD" id="cd00130">
    <property type="entry name" value="PAS"/>
    <property type="match status" value="2"/>
</dbReference>
<comment type="catalytic activity">
    <reaction evidence="1">
        <text>ATP + protein L-histidine = ADP + protein N-phospho-L-histidine.</text>
        <dbReference type="EC" id="2.7.13.3"/>
    </reaction>
</comment>
<dbReference type="Pfam" id="PF08447">
    <property type="entry name" value="PAS_3"/>
    <property type="match status" value="1"/>
</dbReference>
<dbReference type="STRING" id="1436961.SAMN05421739_101788"/>
<dbReference type="PROSITE" id="PS50109">
    <property type="entry name" value="HIS_KIN"/>
    <property type="match status" value="1"/>
</dbReference>
<dbReference type="SMART" id="SM00091">
    <property type="entry name" value="PAS"/>
    <property type="match status" value="2"/>
</dbReference>
<dbReference type="InterPro" id="IPR003594">
    <property type="entry name" value="HATPase_dom"/>
</dbReference>
<dbReference type="EMBL" id="FOOT01000001">
    <property type="protein sequence ID" value="SFG05027.1"/>
    <property type="molecule type" value="Genomic_DNA"/>
</dbReference>
<accession>A0A1I2NTS0</accession>
<feature type="domain" description="PAS" evidence="7">
    <location>
        <begin position="139"/>
        <end position="209"/>
    </location>
</feature>
<dbReference type="InterPro" id="IPR003661">
    <property type="entry name" value="HisK_dim/P_dom"/>
</dbReference>
<dbReference type="Gene3D" id="3.30.565.10">
    <property type="entry name" value="Histidine kinase-like ATPase, C-terminal domain"/>
    <property type="match status" value="1"/>
</dbReference>
<dbReference type="InterPro" id="IPR036890">
    <property type="entry name" value="HATPase_C_sf"/>
</dbReference>
<dbReference type="InterPro" id="IPR005467">
    <property type="entry name" value="His_kinase_dom"/>
</dbReference>
<evidence type="ECO:0000256" key="3">
    <source>
        <dbReference type="ARBA" id="ARBA00022553"/>
    </source>
</evidence>
<feature type="domain" description="Histidine kinase" evidence="6">
    <location>
        <begin position="280"/>
        <end position="495"/>
    </location>
</feature>
<dbReference type="Proteomes" id="UP000198724">
    <property type="component" value="Unassembled WGS sequence"/>
</dbReference>
<dbReference type="SMART" id="SM00387">
    <property type="entry name" value="HATPase_c"/>
    <property type="match status" value="1"/>
</dbReference>
<dbReference type="AlphaFoldDB" id="A0A1I2NTS0"/>
<evidence type="ECO:0000313" key="9">
    <source>
        <dbReference type="Proteomes" id="UP000198724"/>
    </source>
</evidence>
<dbReference type="InterPro" id="IPR000014">
    <property type="entry name" value="PAS"/>
</dbReference>
<dbReference type="InterPro" id="IPR004358">
    <property type="entry name" value="Sig_transdc_His_kin-like_C"/>
</dbReference>
<dbReference type="OrthoDB" id="9766459at2"/>
<proteinExistence type="predicted"/>
<keyword evidence="9" id="KW-1185">Reference proteome</keyword>
<protein>
    <recommendedName>
        <fullName evidence="2">histidine kinase</fullName>
        <ecNumber evidence="2">2.7.13.3</ecNumber>
    </recommendedName>
</protein>
<dbReference type="PRINTS" id="PR00344">
    <property type="entry name" value="BCTRLSENSOR"/>
</dbReference>
<dbReference type="SMART" id="SM00086">
    <property type="entry name" value="PAC"/>
    <property type="match status" value="2"/>
</dbReference>
<feature type="domain" description="PAS" evidence="7">
    <location>
        <begin position="14"/>
        <end position="84"/>
    </location>
</feature>
<dbReference type="RefSeq" id="WP_092099162.1">
    <property type="nucleotide sequence ID" value="NZ_FOOT01000001.1"/>
</dbReference>
<gene>
    <name evidence="8" type="ORF">SAMN05421739_101788</name>
</gene>
<organism evidence="8 9">
    <name type="scientific">Pontibacter chinhatensis</name>
    <dbReference type="NCBI Taxonomy" id="1436961"/>
    <lineage>
        <taxon>Bacteria</taxon>
        <taxon>Pseudomonadati</taxon>
        <taxon>Bacteroidota</taxon>
        <taxon>Cytophagia</taxon>
        <taxon>Cytophagales</taxon>
        <taxon>Hymenobacteraceae</taxon>
        <taxon>Pontibacter</taxon>
    </lineage>
</organism>
<dbReference type="InterPro" id="IPR001610">
    <property type="entry name" value="PAC"/>
</dbReference>
<dbReference type="Pfam" id="PF13426">
    <property type="entry name" value="PAS_9"/>
    <property type="match status" value="1"/>
</dbReference>
<dbReference type="Gene3D" id="1.10.287.130">
    <property type="match status" value="1"/>
</dbReference>
<evidence type="ECO:0000313" key="8">
    <source>
        <dbReference type="EMBL" id="SFG05027.1"/>
    </source>
</evidence>
<dbReference type="SMART" id="SM00388">
    <property type="entry name" value="HisKA"/>
    <property type="match status" value="1"/>
</dbReference>
<dbReference type="GO" id="GO:0000155">
    <property type="term" value="F:phosphorelay sensor kinase activity"/>
    <property type="evidence" value="ECO:0007669"/>
    <property type="project" value="InterPro"/>
</dbReference>
<dbReference type="Pfam" id="PF02518">
    <property type="entry name" value="HATPase_c"/>
    <property type="match status" value="1"/>
</dbReference>
<dbReference type="SUPFAM" id="SSF55785">
    <property type="entry name" value="PYP-like sensor domain (PAS domain)"/>
    <property type="match status" value="2"/>
</dbReference>
<keyword evidence="3" id="KW-0597">Phosphoprotein</keyword>
<dbReference type="EC" id="2.7.13.3" evidence="2"/>
<sequence length="496" mass="56517">MQPPVLKEISHDYSREFYRAIVGNSIDLIAVLSEEYTYTFVGESVTAVLGYTPQELLGQPAAAFIHPEDLAGVREALDRLLVFEPAQVPAFRFRHKSGEWRWLEGTGKNMLHDEHVRGILTSSRDVTAATKLAYDLDHHQAYYKSLFFEHPDTVFTLNLDGTFKKVNGHLHKLTGYEAHELLNQPYYTLLHPDSLETAAETMEKIWAGQALTQEVCLITKEGETRNVSVSMMPVYFRGELQGAQGIAKDITETVKSQKLLIKLADDVYKHNLDLQQFTYMISHNLRAPVANALGLVQLVHRLPKETANYDAALEKLRDSIEQLDTVVKDINEILSLREDGRVSKRENVYISHVCQQVLDQFEHQIALTSAQVQVEVDPSFRLMSIRSYLYSILYNLISNSLKYKSDFRQLELIIKAERDKRGYVLTVRDNGSGMDMHLVRHQLFQLYKRFHPNTHGKGIGLYLVKTQVQALNGKIEVESAPDQGTTFKIYLGAKHV</sequence>
<evidence type="ECO:0000256" key="1">
    <source>
        <dbReference type="ARBA" id="ARBA00000085"/>
    </source>
</evidence>
<dbReference type="PANTHER" id="PTHR43304">
    <property type="entry name" value="PHYTOCHROME-LIKE PROTEIN CPH1"/>
    <property type="match status" value="1"/>
</dbReference>
<dbReference type="Gene3D" id="3.30.450.20">
    <property type="entry name" value="PAS domain"/>
    <property type="match status" value="2"/>
</dbReference>
<evidence type="ECO:0000259" key="6">
    <source>
        <dbReference type="PROSITE" id="PS50109"/>
    </source>
</evidence>
<dbReference type="InterPro" id="IPR013655">
    <property type="entry name" value="PAS_fold_3"/>
</dbReference>
<evidence type="ECO:0000256" key="2">
    <source>
        <dbReference type="ARBA" id="ARBA00012438"/>
    </source>
</evidence>
<dbReference type="PANTHER" id="PTHR43304:SF1">
    <property type="entry name" value="PAC DOMAIN-CONTAINING PROTEIN"/>
    <property type="match status" value="1"/>
</dbReference>
<evidence type="ECO:0000256" key="4">
    <source>
        <dbReference type="ARBA" id="ARBA00022679"/>
    </source>
</evidence>